<dbReference type="Pfam" id="PF04230">
    <property type="entry name" value="PS_pyruv_trans"/>
    <property type="match status" value="1"/>
</dbReference>
<keyword evidence="3" id="KW-1185">Reference proteome</keyword>
<dbReference type="RefSeq" id="WP_097614625.1">
    <property type="nucleotide sequence ID" value="NZ_NWSV01000020.1"/>
</dbReference>
<name>A0A2A6J6W0_9HYPH</name>
<dbReference type="InterPro" id="IPR007345">
    <property type="entry name" value="Polysacch_pyruvyl_Trfase"/>
</dbReference>
<feature type="domain" description="Polysaccharide pyruvyl transferase" evidence="1">
    <location>
        <begin position="49"/>
        <end position="293"/>
    </location>
</feature>
<comment type="caution">
    <text evidence="2">The sequence shown here is derived from an EMBL/GenBank/DDBJ whole genome shotgun (WGS) entry which is preliminary data.</text>
</comment>
<gene>
    <name evidence="2" type="ORF">CO666_23850</name>
</gene>
<evidence type="ECO:0000259" key="1">
    <source>
        <dbReference type="Pfam" id="PF04230"/>
    </source>
</evidence>
<reference evidence="2 3" key="1">
    <citation type="submission" date="2017-09" db="EMBL/GenBank/DDBJ databases">
        <title>Comparative genomics of rhizobia isolated from Phaseolus vulgaris in China.</title>
        <authorList>
            <person name="Tong W."/>
        </authorList>
    </citation>
    <scope>NUCLEOTIDE SEQUENCE [LARGE SCALE GENOMIC DNA]</scope>
    <source>
        <strain evidence="2 3">C5</strain>
    </source>
</reference>
<dbReference type="EMBL" id="NWSV01000020">
    <property type="protein sequence ID" value="PDT01721.1"/>
    <property type="molecule type" value="Genomic_DNA"/>
</dbReference>
<proteinExistence type="predicted"/>
<protein>
    <submittedName>
        <fullName evidence="2">Exopolysaccharide biosynthesis protein</fullName>
    </submittedName>
</protein>
<sequence length="361" mass="40208">MYHLGEVLIRRQQEKLIRSVRKFVSRGQPYIIMDFPSTKDPGHNASWLGLVKVLHEVTGRQPVLTGASAKSIDDVKSTPGDAPIFICGWSDFGDGQLGRDDIRFRLACRYPDRTIVQMPQTIDFANEALLEYAKRTIGRHRKFFFMARDEQSFGLAKANFDCDVEAGPDTAFGIGPLKPFDADPLRVLYVMQPFGEDDVDIAEARAIADGPLTNWINGPDSLARMRKSSVVKAAMRRGFSRSEMMAQHREDVAARYVDYGVKMLSGAQRIITNRLHGHILCLLLNKPHVAVARNGSRLHDAISSWASDSPLVEKATNAGELLAAMSRLPYEMNGTWYKASRPMDLSPSLPARDLVAHPSIV</sequence>
<accession>A0A2A6J6W0</accession>
<dbReference type="AlphaFoldDB" id="A0A2A6J6W0"/>
<evidence type="ECO:0000313" key="3">
    <source>
        <dbReference type="Proteomes" id="UP000220768"/>
    </source>
</evidence>
<organism evidence="2 3">
    <name type="scientific">Rhizobium chutanense</name>
    <dbReference type="NCBI Taxonomy" id="2035448"/>
    <lineage>
        <taxon>Bacteria</taxon>
        <taxon>Pseudomonadati</taxon>
        <taxon>Pseudomonadota</taxon>
        <taxon>Alphaproteobacteria</taxon>
        <taxon>Hyphomicrobiales</taxon>
        <taxon>Rhizobiaceae</taxon>
        <taxon>Rhizobium/Agrobacterium group</taxon>
        <taxon>Rhizobium</taxon>
    </lineage>
</organism>
<evidence type="ECO:0000313" key="2">
    <source>
        <dbReference type="EMBL" id="PDT01721.1"/>
    </source>
</evidence>
<dbReference type="Proteomes" id="UP000220768">
    <property type="component" value="Unassembled WGS sequence"/>
</dbReference>